<protein>
    <submittedName>
        <fullName evidence="4">1,2-epoxyphenylacetyl-CoA isomerase</fullName>
        <ecNumber evidence="4">5.3.3.18</ecNumber>
    </submittedName>
    <submittedName>
        <fullName evidence="3">Enoyl-CoA hydratase</fullName>
    </submittedName>
</protein>
<keyword evidence="6" id="KW-1185">Reference proteome</keyword>
<dbReference type="EC" id="5.3.3.18" evidence="4"/>
<dbReference type="Proteomes" id="UP000193495">
    <property type="component" value="Unassembled WGS sequence"/>
</dbReference>
<dbReference type="Gene3D" id="1.10.12.10">
    <property type="entry name" value="Lyase 2-enoyl-coa Hydratase, Chain A, domain 2"/>
    <property type="match status" value="1"/>
</dbReference>
<proteinExistence type="inferred from homology"/>
<dbReference type="PANTHER" id="PTHR43459:SF1">
    <property type="entry name" value="EG:BACN32G11.4 PROTEIN"/>
    <property type="match status" value="1"/>
</dbReference>
<dbReference type="NCBIfam" id="NF005700">
    <property type="entry name" value="PRK07511.1"/>
    <property type="match status" value="1"/>
</dbReference>
<dbReference type="Gene3D" id="3.90.226.10">
    <property type="entry name" value="2-enoyl-CoA Hydratase, Chain A, domain 1"/>
    <property type="match status" value="1"/>
</dbReference>
<reference evidence="4 5" key="1">
    <citation type="submission" date="2017-03" db="EMBL/GenBank/DDBJ databases">
        <authorList>
            <person name="Afonso C.L."/>
            <person name="Miller P.J."/>
            <person name="Scott M.A."/>
            <person name="Spackman E."/>
            <person name="Goraichik I."/>
            <person name="Dimitrov K.M."/>
            <person name="Suarez D.L."/>
            <person name="Swayne D.E."/>
        </authorList>
    </citation>
    <scope>NUCLEOTIDE SEQUENCE [LARGE SCALE GENOMIC DNA]</scope>
    <source>
        <strain evidence="4 5">CECT 8367</strain>
    </source>
</reference>
<dbReference type="SUPFAM" id="SSF52096">
    <property type="entry name" value="ClpP/crotonase"/>
    <property type="match status" value="1"/>
</dbReference>
<dbReference type="InterPro" id="IPR014748">
    <property type="entry name" value="Enoyl-CoA_hydra_C"/>
</dbReference>
<name>A0A1X6Z0U6_9RHOB</name>
<dbReference type="OrthoDB" id="9781757at2"/>
<organism evidence="4 5">
    <name type="scientific">Limimaricola soesokkakensis</name>
    <dbReference type="NCBI Taxonomy" id="1343159"/>
    <lineage>
        <taxon>Bacteria</taxon>
        <taxon>Pseudomonadati</taxon>
        <taxon>Pseudomonadota</taxon>
        <taxon>Alphaproteobacteria</taxon>
        <taxon>Rhodobacterales</taxon>
        <taxon>Paracoccaceae</taxon>
        <taxon>Limimaricola</taxon>
    </lineage>
</organism>
<dbReference type="AlphaFoldDB" id="A0A1X6Z0U6"/>
<dbReference type="PANTHER" id="PTHR43459">
    <property type="entry name" value="ENOYL-COA HYDRATASE"/>
    <property type="match status" value="1"/>
</dbReference>
<evidence type="ECO:0000313" key="5">
    <source>
        <dbReference type="Proteomes" id="UP000193495"/>
    </source>
</evidence>
<evidence type="ECO:0000313" key="4">
    <source>
        <dbReference type="EMBL" id="SLN37391.1"/>
    </source>
</evidence>
<evidence type="ECO:0000256" key="1">
    <source>
        <dbReference type="ARBA" id="ARBA00005254"/>
    </source>
</evidence>
<evidence type="ECO:0000256" key="2">
    <source>
        <dbReference type="RuleBase" id="RU003707"/>
    </source>
</evidence>
<reference evidence="3 6" key="2">
    <citation type="submission" date="2018-03" db="EMBL/GenBank/DDBJ databases">
        <title>Genomic Encyclopedia of Archaeal and Bacterial Type Strains, Phase II (KMG-II): from individual species to whole genera.</title>
        <authorList>
            <person name="Goeker M."/>
        </authorList>
    </citation>
    <scope>NUCLEOTIDE SEQUENCE [LARGE SCALE GENOMIC DNA]</scope>
    <source>
        <strain evidence="3 6">DSM 29956</strain>
    </source>
</reference>
<dbReference type="InterPro" id="IPR018376">
    <property type="entry name" value="Enoyl-CoA_hyd/isom_CS"/>
</dbReference>
<evidence type="ECO:0000313" key="3">
    <source>
        <dbReference type="EMBL" id="PSK87966.1"/>
    </source>
</evidence>
<gene>
    <name evidence="4" type="primary">paaG_3</name>
    <name evidence="3" type="ORF">CLV79_102458</name>
    <name evidence="4" type="ORF">LOS8367_01540</name>
</gene>
<dbReference type="GO" id="GO:0016853">
    <property type="term" value="F:isomerase activity"/>
    <property type="evidence" value="ECO:0007669"/>
    <property type="project" value="UniProtKB-KW"/>
</dbReference>
<dbReference type="InterPro" id="IPR001753">
    <property type="entry name" value="Enoyl-CoA_hydra/iso"/>
</dbReference>
<dbReference type="NCBIfam" id="NF046063">
    <property type="entry name" value="oxepin_alt"/>
    <property type="match status" value="1"/>
</dbReference>
<dbReference type="RefSeq" id="WP_085895873.1">
    <property type="nucleotide sequence ID" value="NZ_FWFY01000003.1"/>
</dbReference>
<dbReference type="CDD" id="cd06558">
    <property type="entry name" value="crotonase-like"/>
    <property type="match status" value="1"/>
</dbReference>
<dbReference type="EMBL" id="PYGB01000002">
    <property type="protein sequence ID" value="PSK87966.1"/>
    <property type="molecule type" value="Genomic_DNA"/>
</dbReference>
<dbReference type="PROSITE" id="PS00166">
    <property type="entry name" value="ENOYL_COA_HYDRATASE"/>
    <property type="match status" value="1"/>
</dbReference>
<dbReference type="EMBL" id="FWFY01000003">
    <property type="protein sequence ID" value="SLN37391.1"/>
    <property type="molecule type" value="Genomic_DNA"/>
</dbReference>
<dbReference type="Pfam" id="PF00378">
    <property type="entry name" value="ECH_1"/>
    <property type="match status" value="1"/>
</dbReference>
<sequence length="264" mass="27740">MSMARIEDLGDRLVVWNLNAARRGALTPDYYAALQEAIMTAAYTPRIACVILASEGGFFCAGGDLGVLATRATQTEAERRGNIDRLHDLIRAVIGCPKPVIAAVEGGAAGAGLSLALACDFTIAAESARFTAAYVKAGLVPDAGLTHFLTALLPRALARRMVLLGEPIAAERLHGLGALSELAPEGEVFERAMALADRLAQGPTVTQGEIKALMNGAATGDFFTQLDAERDAMARAQGTAEAAEGIGAFLEKRSPDFAKLRERT</sequence>
<dbReference type="InterPro" id="IPR029045">
    <property type="entry name" value="ClpP/crotonase-like_dom_sf"/>
</dbReference>
<keyword evidence="4" id="KW-0413">Isomerase</keyword>
<comment type="similarity">
    <text evidence="1 2">Belongs to the enoyl-CoA hydratase/isomerase family.</text>
</comment>
<dbReference type="Proteomes" id="UP000240624">
    <property type="component" value="Unassembled WGS sequence"/>
</dbReference>
<accession>A0A1X6Z0U6</accession>
<evidence type="ECO:0000313" key="6">
    <source>
        <dbReference type="Proteomes" id="UP000240624"/>
    </source>
</evidence>